<protein>
    <recommendedName>
        <fullName evidence="4">DUF2946 domain-containing protein</fullName>
    </recommendedName>
</protein>
<accession>A0ABW1ATI8</accession>
<comment type="caution">
    <text evidence="2">The sequence shown here is derived from an EMBL/GenBank/DDBJ whole genome shotgun (WGS) entry which is preliminary data.</text>
</comment>
<name>A0ABW1ATI8_9RHOO</name>
<dbReference type="Proteomes" id="UP001595974">
    <property type="component" value="Unassembled WGS sequence"/>
</dbReference>
<organism evidence="2 3">
    <name type="scientific">Thauera sinica</name>
    <dbReference type="NCBI Taxonomy" id="2665146"/>
    <lineage>
        <taxon>Bacteria</taxon>
        <taxon>Pseudomonadati</taxon>
        <taxon>Pseudomonadota</taxon>
        <taxon>Betaproteobacteria</taxon>
        <taxon>Rhodocyclales</taxon>
        <taxon>Zoogloeaceae</taxon>
        <taxon>Thauera</taxon>
    </lineage>
</organism>
<dbReference type="RefSeq" id="WP_096450066.1">
    <property type="nucleotide sequence ID" value="NZ_JBHSOG010000049.1"/>
</dbReference>
<evidence type="ECO:0008006" key="4">
    <source>
        <dbReference type="Google" id="ProtNLM"/>
    </source>
</evidence>
<reference evidence="3" key="1">
    <citation type="journal article" date="2019" name="Int. J. Syst. Evol. Microbiol.">
        <title>The Global Catalogue of Microorganisms (GCM) 10K type strain sequencing project: providing services to taxonomists for standard genome sequencing and annotation.</title>
        <authorList>
            <consortium name="The Broad Institute Genomics Platform"/>
            <consortium name="The Broad Institute Genome Sequencing Center for Infectious Disease"/>
            <person name="Wu L."/>
            <person name="Ma J."/>
        </authorList>
    </citation>
    <scope>NUCLEOTIDE SEQUENCE [LARGE SCALE GENOMIC DNA]</scope>
    <source>
        <strain evidence="3">SHR3</strain>
    </source>
</reference>
<keyword evidence="3" id="KW-1185">Reference proteome</keyword>
<evidence type="ECO:0000313" key="2">
    <source>
        <dbReference type="EMBL" id="MFC5770266.1"/>
    </source>
</evidence>
<feature type="compositionally biased region" description="Basic residues" evidence="1">
    <location>
        <begin position="1"/>
        <end position="14"/>
    </location>
</feature>
<dbReference type="EMBL" id="JBHSOG010000049">
    <property type="protein sequence ID" value="MFC5770266.1"/>
    <property type="molecule type" value="Genomic_DNA"/>
</dbReference>
<proteinExistence type="predicted"/>
<sequence length="138" mass="13676">MAARQGARRARPARAHASAAFGRGPDDGARALIARLLLALALVLAQTGALAHLVGHLADVPHARSERGSALSEDGAPAAIPDVCLDCLALGGLDLPLEGSPGHASFTAAGFAPPAAAPAAPARAAALRPRCRAPPLPG</sequence>
<evidence type="ECO:0000256" key="1">
    <source>
        <dbReference type="SAM" id="MobiDB-lite"/>
    </source>
</evidence>
<evidence type="ECO:0000313" key="3">
    <source>
        <dbReference type="Proteomes" id="UP001595974"/>
    </source>
</evidence>
<feature type="region of interest" description="Disordered" evidence="1">
    <location>
        <begin position="1"/>
        <end position="21"/>
    </location>
</feature>
<gene>
    <name evidence="2" type="ORF">ACFPTN_12860</name>
</gene>